<evidence type="ECO:0000256" key="14">
    <source>
        <dbReference type="ARBA" id="ARBA00023306"/>
    </source>
</evidence>
<evidence type="ECO:0000256" key="12">
    <source>
        <dbReference type="ARBA" id="ARBA00023212"/>
    </source>
</evidence>
<dbReference type="RefSeq" id="XP_062823562.1">
    <property type="nucleotide sequence ID" value="XM_062967492.1"/>
</dbReference>
<dbReference type="KEGG" id="acs:100556526"/>
<dbReference type="Gene3D" id="1.20.5.3600">
    <property type="match status" value="1"/>
</dbReference>
<evidence type="ECO:0000256" key="11">
    <source>
        <dbReference type="ARBA" id="ARBA00022838"/>
    </source>
</evidence>
<dbReference type="GO" id="GO:1990385">
    <property type="term" value="C:meiotic spindle midzone"/>
    <property type="evidence" value="ECO:0000318"/>
    <property type="project" value="GO_Central"/>
</dbReference>
<dbReference type="RefSeq" id="XP_062823565.1">
    <property type="nucleotide sequence ID" value="XM_062967495.1"/>
</dbReference>
<evidence type="ECO:0000313" key="19">
    <source>
        <dbReference type="Ensembl" id="ENSACAP00000024686.1"/>
    </source>
</evidence>
<keyword evidence="6" id="KW-0158">Chromosome</keyword>
<evidence type="ECO:0000256" key="15">
    <source>
        <dbReference type="ARBA" id="ARBA00023328"/>
    </source>
</evidence>
<keyword evidence="20" id="KW-1185">Reference proteome</keyword>
<evidence type="ECO:0000259" key="17">
    <source>
        <dbReference type="Pfam" id="PF03941"/>
    </source>
</evidence>
<dbReference type="Proteomes" id="UP000001646">
    <property type="component" value="Unplaced"/>
</dbReference>
<dbReference type="OrthoDB" id="6123at2759"/>
<keyword evidence="12" id="KW-0206">Cytoskeleton</keyword>
<dbReference type="InterPro" id="IPR005635">
    <property type="entry name" value="Inner_centromere_prot_ARK-bd"/>
</dbReference>
<keyword evidence="7" id="KW-0963">Cytoplasm</keyword>
<dbReference type="RefSeq" id="XP_016851062.1">
    <property type="nucleotide sequence ID" value="XM_016995573.2"/>
</dbReference>
<evidence type="ECO:0000259" key="18">
    <source>
        <dbReference type="Pfam" id="PF12178"/>
    </source>
</evidence>
<comment type="similarity">
    <text evidence="5">Belongs to the INCENP family.</text>
</comment>
<comment type="subcellular location">
    <subcellularLocation>
        <location evidence="4">Chromosome</location>
        <location evidence="4">Centromere</location>
        <location evidence="4">Kinetochore</location>
    </subcellularLocation>
    <subcellularLocation>
        <location evidence="2">Cytoplasm</location>
        <location evidence="2">Cytoskeleton</location>
        <location evidence="2">Spindle</location>
    </subcellularLocation>
    <subcellularLocation>
        <location evidence="3">Midbody</location>
    </subcellularLocation>
    <subcellularLocation>
        <location evidence="1">Nucleus</location>
    </subcellularLocation>
</comment>
<dbReference type="PANTHER" id="PTHR13142">
    <property type="entry name" value="INNER CENTROMERE PROTEIN"/>
    <property type="match status" value="1"/>
</dbReference>
<dbReference type="Ensembl" id="ENSACAT00000038099.1">
    <property type="protein sequence ID" value="ENSACAP00000024686.1"/>
    <property type="gene ID" value="ENSACAG00000027890.3"/>
</dbReference>
<gene>
    <name evidence="19" type="primary">LOC100556526</name>
</gene>
<evidence type="ECO:0000256" key="13">
    <source>
        <dbReference type="ARBA" id="ARBA00023242"/>
    </source>
</evidence>
<reference evidence="19" key="3">
    <citation type="submission" date="2025-09" db="UniProtKB">
        <authorList>
            <consortium name="Ensembl"/>
        </authorList>
    </citation>
    <scope>IDENTIFICATION</scope>
</reference>
<dbReference type="AlphaFoldDB" id="A0A803SNZ6"/>
<dbReference type="RefSeq" id="XP_062823564.1">
    <property type="nucleotide sequence ID" value="XM_062967494.1"/>
</dbReference>
<protein>
    <recommendedName>
        <fullName evidence="21">Inner centromere protein ARK-binding domain-containing protein</fullName>
    </recommendedName>
</protein>
<dbReference type="GO" id="GO:0030496">
    <property type="term" value="C:midbody"/>
    <property type="evidence" value="ECO:0000318"/>
    <property type="project" value="GO_Central"/>
</dbReference>
<reference evidence="19" key="2">
    <citation type="submission" date="2025-08" db="UniProtKB">
        <authorList>
            <consortium name="Ensembl"/>
        </authorList>
    </citation>
    <scope>IDENTIFICATION</scope>
</reference>
<feature type="compositionally biased region" description="Basic and acidic residues" evidence="16">
    <location>
        <begin position="509"/>
        <end position="519"/>
    </location>
</feature>
<feature type="region of interest" description="Disordered" evidence="16">
    <location>
        <begin position="51"/>
        <end position="74"/>
    </location>
</feature>
<dbReference type="PANTHER" id="PTHR13142:SF3">
    <property type="entry name" value="INNER CENTROMERE PROTEIN ARK-BINDING DOMAIN-CONTAINING PROTEIN"/>
    <property type="match status" value="1"/>
</dbReference>
<reference evidence="19" key="1">
    <citation type="submission" date="2009-12" db="EMBL/GenBank/DDBJ databases">
        <title>The Genome Sequence of Anolis carolinensis (Green Anole Lizard).</title>
        <authorList>
            <consortium name="The Genome Sequencing Platform"/>
            <person name="Di Palma F."/>
            <person name="Alfoldi J."/>
            <person name="Heiman D."/>
            <person name="Young S."/>
            <person name="Grabherr M."/>
            <person name="Johnson J."/>
            <person name="Lander E.S."/>
            <person name="Lindblad-Toh K."/>
        </authorList>
    </citation>
    <scope>NUCLEOTIDE SEQUENCE [LARGE SCALE GENOMIC DNA]</scope>
    <source>
        <strain evidence="19">JBL SC #1</strain>
    </source>
</reference>
<dbReference type="GO" id="GO:0051257">
    <property type="term" value="P:meiotic spindle midzone assembly"/>
    <property type="evidence" value="ECO:0000318"/>
    <property type="project" value="GO_Central"/>
</dbReference>
<evidence type="ECO:0000256" key="5">
    <source>
        <dbReference type="ARBA" id="ARBA00010042"/>
    </source>
</evidence>
<sequence>MAEGRGPTHLLDVCNQKFSEFLFSAEYKYLVWLREIEEEALKRFESNFNAEPELMPKTPSQRKNRKKKRSSSFHYENKELTRKRLSRMRSGIKTACFQMLSQSKEGLENFDVEITDSISYCITRCAKEASEVQSDISPEGRVIVTNCGLSAEVKEEGNDGVNRALCSDGSLVHVAGTAMMLPSEKTEKEDDAFRLRNTPSPKAAFNEKSSNRVEEIPAQGLVNNLVSAGELFQELKENTGTPASSQSGHRHPNRVHKNKKVSLAERYSLSNKRKSMVRKSLSRAMAKKKAAQDSSSVCSQVNSHSSLEVFMDDETSDHGKQSYKCSVDDLPSVQNMQDENNSSHKTTSYHANKIIRPFKNFFQSIQKNQLLKPSGSPVNNSVKHSTPTRPPTKGDFVEKQRQRLESLRKKQEAEQQRKQKVEEEKRRRLEEIKLKREERLRKALQARERVEQMEEEKKKRLGQKLSQQEEKSEKVREEKAAEEKNRKKKSIKKTGEAETRKQKMLQVEEEPKLQEQQEKWKTVGEIRKMLEHNKAKQEKGHCGQKGKERLAKPLDLAIVKEEKENLKKEQDPPTVDHQEKEARHMEAVPAGCKWLNITAQKPEVNSSNEVNSPKVKDTASRKMNPNDYGMDLNSDDSTDDENEPRKPIPAWAIGLQLTEAVTDQYYNPRNINRLFGVILDPKLEDIFYKSKPRYFKRTSSAVWQSPPATKPALHASNSMIKF</sequence>
<keyword evidence="13" id="KW-0539">Nucleus</keyword>
<name>A0A803SNZ6_ANOCA</name>
<dbReference type="RefSeq" id="XP_062823566.1">
    <property type="nucleotide sequence ID" value="XM_062967496.1"/>
</dbReference>
<keyword evidence="9" id="KW-0493">Microtubule</keyword>
<evidence type="ECO:0000256" key="3">
    <source>
        <dbReference type="ARBA" id="ARBA00004214"/>
    </source>
</evidence>
<feature type="compositionally biased region" description="Basic and acidic residues" evidence="16">
    <location>
        <begin position="467"/>
        <end position="485"/>
    </location>
</feature>
<dbReference type="Pfam" id="PF03941">
    <property type="entry name" value="INCENP_ARK-bind"/>
    <property type="match status" value="1"/>
</dbReference>
<dbReference type="GO" id="GO:0051310">
    <property type="term" value="P:metaphase chromosome alignment"/>
    <property type="evidence" value="ECO:0000318"/>
    <property type="project" value="GO_Central"/>
</dbReference>
<feature type="region of interest" description="Disordered" evidence="16">
    <location>
        <begin position="599"/>
        <end position="646"/>
    </location>
</feature>
<evidence type="ECO:0000256" key="6">
    <source>
        <dbReference type="ARBA" id="ARBA00022454"/>
    </source>
</evidence>
<feature type="compositionally biased region" description="Polar residues" evidence="16">
    <location>
        <begin position="371"/>
        <end position="387"/>
    </location>
</feature>
<evidence type="ECO:0008006" key="21">
    <source>
        <dbReference type="Google" id="ProtNLM"/>
    </source>
</evidence>
<keyword evidence="14" id="KW-0131">Cell cycle</keyword>
<keyword evidence="8" id="KW-0132">Cell division</keyword>
<feature type="region of interest" description="Disordered" evidence="16">
    <location>
        <begin position="532"/>
        <end position="584"/>
    </location>
</feature>
<evidence type="ECO:0000256" key="8">
    <source>
        <dbReference type="ARBA" id="ARBA00022618"/>
    </source>
</evidence>
<evidence type="ECO:0000256" key="10">
    <source>
        <dbReference type="ARBA" id="ARBA00022776"/>
    </source>
</evidence>
<dbReference type="GeneID" id="100556526"/>
<proteinExistence type="inferred from homology"/>
<keyword evidence="10" id="KW-0498">Mitosis</keyword>
<dbReference type="GO" id="GO:0000776">
    <property type="term" value="C:kinetochore"/>
    <property type="evidence" value="ECO:0000318"/>
    <property type="project" value="GO_Central"/>
</dbReference>
<feature type="compositionally biased region" description="Polar residues" evidence="16">
    <location>
        <begin position="238"/>
        <end position="247"/>
    </location>
</feature>
<feature type="compositionally biased region" description="Basic and acidic residues" evidence="16">
    <location>
        <begin position="395"/>
        <end position="458"/>
    </location>
</feature>
<dbReference type="RefSeq" id="XP_062823563.1">
    <property type="nucleotide sequence ID" value="XM_062967493.1"/>
</dbReference>
<keyword evidence="15" id="KW-0137">Centromere</keyword>
<accession>A0A803SNZ6</accession>
<dbReference type="Bgee" id="ENSACAG00000027890">
    <property type="expression patterns" value="Expressed in ovary and 13 other cell types or tissues"/>
</dbReference>
<dbReference type="GO" id="GO:0005874">
    <property type="term" value="C:microtubule"/>
    <property type="evidence" value="ECO:0007669"/>
    <property type="project" value="UniProtKB-KW"/>
</dbReference>
<dbReference type="InterPro" id="IPR022006">
    <property type="entry name" value="INCENP_N"/>
</dbReference>
<dbReference type="Pfam" id="PF12178">
    <property type="entry name" value="INCENP_N"/>
    <property type="match status" value="1"/>
</dbReference>
<feature type="region of interest" description="Disordered" evidence="16">
    <location>
        <begin position="238"/>
        <end position="260"/>
    </location>
</feature>
<evidence type="ECO:0000256" key="9">
    <source>
        <dbReference type="ARBA" id="ARBA00022701"/>
    </source>
</evidence>
<dbReference type="GO" id="GO:0005634">
    <property type="term" value="C:nucleus"/>
    <property type="evidence" value="ECO:0000318"/>
    <property type="project" value="GO_Central"/>
</dbReference>
<feature type="region of interest" description="Disordered" evidence="16">
    <location>
        <begin position="371"/>
        <end position="519"/>
    </location>
</feature>
<feature type="compositionally biased region" description="Basic residues" evidence="16">
    <location>
        <begin position="248"/>
        <end position="260"/>
    </location>
</feature>
<evidence type="ECO:0000256" key="1">
    <source>
        <dbReference type="ARBA" id="ARBA00004123"/>
    </source>
</evidence>
<feature type="domain" description="Chromosome passenger complex (CPC) protein INCENP N-terminal" evidence="18">
    <location>
        <begin position="5"/>
        <end position="40"/>
    </location>
</feature>
<evidence type="ECO:0000256" key="16">
    <source>
        <dbReference type="SAM" id="MobiDB-lite"/>
    </source>
</evidence>
<evidence type="ECO:0000256" key="7">
    <source>
        <dbReference type="ARBA" id="ARBA00022490"/>
    </source>
</evidence>
<feature type="compositionally biased region" description="Polar residues" evidence="16">
    <location>
        <begin position="599"/>
        <end position="611"/>
    </location>
</feature>
<keyword evidence="11" id="KW-0995">Kinetochore</keyword>
<dbReference type="Gene3D" id="6.10.250.2990">
    <property type="match status" value="1"/>
</dbReference>
<dbReference type="GO" id="GO:0032133">
    <property type="term" value="C:chromosome passenger complex"/>
    <property type="evidence" value="ECO:0000318"/>
    <property type="project" value="GO_Central"/>
</dbReference>
<organism evidence="19 20">
    <name type="scientific">Anolis carolinensis</name>
    <name type="common">Green anole</name>
    <name type="synonym">American chameleon</name>
    <dbReference type="NCBI Taxonomy" id="28377"/>
    <lineage>
        <taxon>Eukaryota</taxon>
        <taxon>Metazoa</taxon>
        <taxon>Chordata</taxon>
        <taxon>Craniata</taxon>
        <taxon>Vertebrata</taxon>
        <taxon>Euteleostomi</taxon>
        <taxon>Lepidosauria</taxon>
        <taxon>Squamata</taxon>
        <taxon>Bifurcata</taxon>
        <taxon>Unidentata</taxon>
        <taxon>Episquamata</taxon>
        <taxon>Toxicofera</taxon>
        <taxon>Iguania</taxon>
        <taxon>Dactyloidae</taxon>
        <taxon>Anolis</taxon>
    </lineage>
</organism>
<dbReference type="GeneTree" id="ENSGT00730000111073"/>
<dbReference type="InParanoid" id="A0A803SNZ6"/>
<feature type="compositionally biased region" description="Basic residues" evidence="16">
    <location>
        <begin position="60"/>
        <end position="71"/>
    </location>
</feature>
<evidence type="ECO:0000256" key="2">
    <source>
        <dbReference type="ARBA" id="ARBA00004186"/>
    </source>
</evidence>
<evidence type="ECO:0000256" key="4">
    <source>
        <dbReference type="ARBA" id="ARBA00004629"/>
    </source>
</evidence>
<evidence type="ECO:0000313" key="20">
    <source>
        <dbReference type="Proteomes" id="UP000001646"/>
    </source>
</evidence>
<dbReference type="GO" id="GO:0000281">
    <property type="term" value="P:mitotic cytokinesis"/>
    <property type="evidence" value="ECO:0000318"/>
    <property type="project" value="GO_Central"/>
</dbReference>
<feature type="compositionally biased region" description="Acidic residues" evidence="16">
    <location>
        <begin position="633"/>
        <end position="642"/>
    </location>
</feature>
<feature type="domain" description="Inner centromere protein ARK-binding" evidence="17">
    <location>
        <begin position="631"/>
        <end position="687"/>
    </location>
</feature>